<dbReference type="EMBL" id="AP022605">
    <property type="protein sequence ID" value="BBZ07521.1"/>
    <property type="molecule type" value="Genomic_DNA"/>
</dbReference>
<dbReference type="PANTHER" id="PTHR38658">
    <property type="entry name" value="OXPP CYCLE PROTEIN OPCA-RELATED"/>
    <property type="match status" value="1"/>
</dbReference>
<protein>
    <submittedName>
        <fullName evidence="4">Glucose-6-phosphate dehydrogenase assembly protein OpcA</fullName>
    </submittedName>
</protein>
<name>A0A7I7VSV2_9MYCO</name>
<dbReference type="InterPro" id="IPR004555">
    <property type="entry name" value="G6PDH_assembly_OpcA"/>
</dbReference>
<dbReference type="AlphaFoldDB" id="A0A7I7VSV2"/>
<dbReference type="PANTHER" id="PTHR38658:SF1">
    <property type="entry name" value="OXPP CYCLE PROTEIN OPCA-RELATED"/>
    <property type="match status" value="1"/>
</dbReference>
<proteinExistence type="predicted"/>
<evidence type="ECO:0000313" key="5">
    <source>
        <dbReference type="Proteomes" id="UP000467201"/>
    </source>
</evidence>
<feature type="domain" description="Glucose-6-phosphate dehydrogenase assembly protein OpcA C-terminal" evidence="3">
    <location>
        <begin position="236"/>
        <end position="363"/>
    </location>
</feature>
<dbReference type="Pfam" id="PF20171">
    <property type="entry name" value="OpcA_G6PD_C"/>
    <property type="match status" value="1"/>
</dbReference>
<evidence type="ECO:0000313" key="4">
    <source>
        <dbReference type="EMBL" id="BBZ07521.1"/>
    </source>
</evidence>
<gene>
    <name evidence="4" type="primary">opcA</name>
    <name evidence="4" type="ORF">MDOR_16900</name>
</gene>
<feature type="compositionally biased region" description="Basic and acidic residues" evidence="1">
    <location>
        <begin position="23"/>
        <end position="67"/>
    </location>
</feature>
<organism evidence="4 5">
    <name type="scientific">Mycolicibacterium doricum</name>
    <dbReference type="NCBI Taxonomy" id="126673"/>
    <lineage>
        <taxon>Bacteria</taxon>
        <taxon>Bacillati</taxon>
        <taxon>Actinomycetota</taxon>
        <taxon>Actinomycetes</taxon>
        <taxon>Mycobacteriales</taxon>
        <taxon>Mycobacteriaceae</taxon>
        <taxon>Mycolicibacterium</taxon>
    </lineage>
</organism>
<dbReference type="NCBIfam" id="TIGR00534">
    <property type="entry name" value="OpcA"/>
    <property type="match status" value="1"/>
</dbReference>
<reference evidence="4 5" key="1">
    <citation type="journal article" date="2019" name="Emerg. Microbes Infect.">
        <title>Comprehensive subspecies identification of 175 nontuberculous mycobacteria species based on 7547 genomic profiles.</title>
        <authorList>
            <person name="Matsumoto Y."/>
            <person name="Kinjo T."/>
            <person name="Motooka D."/>
            <person name="Nabeya D."/>
            <person name="Jung N."/>
            <person name="Uechi K."/>
            <person name="Horii T."/>
            <person name="Iida T."/>
            <person name="Fujita J."/>
            <person name="Nakamura S."/>
        </authorList>
    </citation>
    <scope>NUCLEOTIDE SEQUENCE [LARGE SCALE GENOMIC DNA]</scope>
    <source>
        <strain evidence="4 5">JCM 12405</strain>
    </source>
</reference>
<feature type="region of interest" description="Disordered" evidence="1">
    <location>
        <begin position="1"/>
        <end position="76"/>
    </location>
</feature>
<evidence type="ECO:0000259" key="2">
    <source>
        <dbReference type="Pfam" id="PF10128"/>
    </source>
</evidence>
<feature type="domain" description="Glucose-6-phosphate dehydrogenase assembly protein OpcA N-terminal" evidence="2">
    <location>
        <begin position="121"/>
        <end position="228"/>
    </location>
</feature>
<evidence type="ECO:0000259" key="3">
    <source>
        <dbReference type="Pfam" id="PF20171"/>
    </source>
</evidence>
<dbReference type="Proteomes" id="UP000467201">
    <property type="component" value="Chromosome"/>
</dbReference>
<accession>A0A7I7VSV2</accession>
<dbReference type="InterPro" id="IPR046801">
    <property type="entry name" value="OpcA_G6PD_N"/>
</dbReference>
<dbReference type="InterPro" id="IPR046802">
    <property type="entry name" value="OpcA_G6PD_C"/>
</dbReference>
<sequence>MSPAVGGPILRSRCCGGPAESGGGRDERSREEPTHTDERSREEPTHTDERSREEPTRTDERSREEPRTPMIIDLPDTGTGAIAKKIQALREEGGAVTLGRVLTLVIAPDTESLLEESIDAANAASREHPCRVIVVAPGDRRAEKARLDAQLRVGSDAGANEVVVLRLSGPLAHHASSVVMPFLLPDTPVVTWWPDVAPRTPAQDPLGKLAIRRITDATNGIDPLASIKGRLTGYTPGDTDLAWSRITYWRALLTAAVDQPPHEKISSALVSGLGTEPALDVLAGWLASRIDGPVQRAVGELKVELVRDSETITLSRPQDGITAKITRTAKPEALIPLARRETRECLAEDMRRLDADEIYFEALQGIDKVQYV</sequence>
<evidence type="ECO:0000256" key="1">
    <source>
        <dbReference type="SAM" id="MobiDB-lite"/>
    </source>
</evidence>
<dbReference type="KEGG" id="mdr:MDOR_16900"/>
<dbReference type="Pfam" id="PF10128">
    <property type="entry name" value="OpcA_G6PD_assem"/>
    <property type="match status" value="1"/>
</dbReference>